<gene>
    <name evidence="2" type="ORF">V6N11_003888</name>
</gene>
<evidence type="ECO:0000256" key="1">
    <source>
        <dbReference type="SAM" id="SignalP"/>
    </source>
</evidence>
<reference evidence="2 3" key="1">
    <citation type="journal article" date="2024" name="G3 (Bethesda)">
        <title>Genome assembly of Hibiscus sabdariffa L. provides insights into metabolisms of medicinal natural products.</title>
        <authorList>
            <person name="Kim T."/>
        </authorList>
    </citation>
    <scope>NUCLEOTIDE SEQUENCE [LARGE SCALE GENOMIC DNA]</scope>
    <source>
        <strain evidence="2">TK-2024</strain>
        <tissue evidence="2">Old leaves</tissue>
    </source>
</reference>
<dbReference type="EMBL" id="JBBPBN010000015">
    <property type="protein sequence ID" value="KAK9023681.1"/>
    <property type="molecule type" value="Genomic_DNA"/>
</dbReference>
<name>A0ABR2SEJ2_9ROSI</name>
<evidence type="ECO:0000313" key="3">
    <source>
        <dbReference type="Proteomes" id="UP001396334"/>
    </source>
</evidence>
<comment type="caution">
    <text evidence="2">The sequence shown here is derived from an EMBL/GenBank/DDBJ whole genome shotgun (WGS) entry which is preliminary data.</text>
</comment>
<keyword evidence="3" id="KW-1185">Reference proteome</keyword>
<proteinExistence type="predicted"/>
<dbReference type="Proteomes" id="UP001396334">
    <property type="component" value="Unassembled WGS sequence"/>
</dbReference>
<evidence type="ECO:0000313" key="2">
    <source>
        <dbReference type="EMBL" id="KAK9023681.1"/>
    </source>
</evidence>
<protein>
    <submittedName>
        <fullName evidence="2">Uncharacterized protein</fullName>
    </submittedName>
</protein>
<feature type="chain" id="PRO_5046420647" evidence="1">
    <location>
        <begin position="17"/>
        <end position="157"/>
    </location>
</feature>
<accession>A0ABR2SEJ2</accession>
<organism evidence="2 3">
    <name type="scientific">Hibiscus sabdariffa</name>
    <name type="common">roselle</name>
    <dbReference type="NCBI Taxonomy" id="183260"/>
    <lineage>
        <taxon>Eukaryota</taxon>
        <taxon>Viridiplantae</taxon>
        <taxon>Streptophyta</taxon>
        <taxon>Embryophyta</taxon>
        <taxon>Tracheophyta</taxon>
        <taxon>Spermatophyta</taxon>
        <taxon>Magnoliopsida</taxon>
        <taxon>eudicotyledons</taxon>
        <taxon>Gunneridae</taxon>
        <taxon>Pentapetalae</taxon>
        <taxon>rosids</taxon>
        <taxon>malvids</taxon>
        <taxon>Malvales</taxon>
        <taxon>Malvaceae</taxon>
        <taxon>Malvoideae</taxon>
        <taxon>Hibiscus</taxon>
    </lineage>
</organism>
<sequence>MISNLVWSCLLAGAIGTQETIISQGACGGVVWDHVWFGGFAAAGKIDLGSPMAWWMRAPAQGAFCIHLEKDLLLELEPNLPFLNDSLTILQLLGLVAIQSPCQMTRSFTMLSPEDFLVSSSDVDRCNTASISPEMAVSLPATIPSPSAHWRTRHPLP</sequence>
<feature type="signal peptide" evidence="1">
    <location>
        <begin position="1"/>
        <end position="16"/>
    </location>
</feature>
<keyword evidence="1" id="KW-0732">Signal</keyword>